<sequence>MSPRAVPVLRRTRGDVAAAAALTLVAITAVATAWLSAPVRDVAHSPASTTPPPLAASAARDATLPDNLTELYTAPAAELEGVYRPVVAQGLIISHDRHAVRALAPDGKQVWSYARSDREICSLGEAWTDVVVTFRGPAGCGDVVSLDALTGQYSATRSAVAPDTVAAVRSNDRVGTVSEQRVELWRSDLVRTVEYGDVEAPQEPEMQPHASCRITSALTRTELLAVTEVCPDAPEQTQLRLQDVTPEDSRKPEIHVSIPLPSPDATLVAVGEKAAAVYLPHDGAAEIVSYDLAGAELARSAAADAPLLSDPARALAPATADLPHHMTWFDGSRLYLFDPVTLRTSLVVEDVLGTGAPAGDGHVVVPTATGLSVVDTVSGEVTDAATVPRPSSGEVYVAIAADVLVERRGGELVVLGTPR</sequence>
<dbReference type="AlphaFoldDB" id="A0A0G3HAZ0"/>
<dbReference type="STRING" id="1072256.CUTER_02630"/>
<protein>
    <recommendedName>
        <fullName evidence="3">Secreted protein</fullName>
    </recommendedName>
</protein>
<dbReference type="OrthoDB" id="5182370at2"/>
<evidence type="ECO:0000313" key="1">
    <source>
        <dbReference type="EMBL" id="AKK10541.1"/>
    </source>
</evidence>
<reference evidence="1 2" key="1">
    <citation type="journal article" date="2015" name="Genome Announc.">
        <title>Virulence Factor Genes Detected in the Complete Genome Sequence of Corynebacterium uterequi DSM 45634, Isolated from the Uterus of a Maiden Mare.</title>
        <authorList>
            <person name="Ruckert C."/>
            <person name="Kriete M."/>
            <person name="Jaenicke S."/>
            <person name="Winkler A."/>
            <person name="Tauch A."/>
        </authorList>
    </citation>
    <scope>NUCLEOTIDE SEQUENCE [LARGE SCALE GENOMIC DNA]</scope>
    <source>
        <strain evidence="1 2">DSM 45634</strain>
    </source>
</reference>
<accession>A0A0G3HAZ0</accession>
<evidence type="ECO:0000313" key="2">
    <source>
        <dbReference type="Proteomes" id="UP000035548"/>
    </source>
</evidence>
<keyword evidence="2" id="KW-1185">Reference proteome</keyword>
<gene>
    <name evidence="1" type="ORF">CUTER_02630</name>
</gene>
<organism evidence="1 2">
    <name type="scientific">Corynebacterium uterequi</name>
    <dbReference type="NCBI Taxonomy" id="1072256"/>
    <lineage>
        <taxon>Bacteria</taxon>
        <taxon>Bacillati</taxon>
        <taxon>Actinomycetota</taxon>
        <taxon>Actinomycetes</taxon>
        <taxon>Mycobacteriales</taxon>
        <taxon>Corynebacteriaceae</taxon>
        <taxon>Corynebacterium</taxon>
    </lineage>
</organism>
<dbReference type="Proteomes" id="UP000035548">
    <property type="component" value="Chromosome"/>
</dbReference>
<dbReference type="PATRIC" id="fig|1072256.5.peg.521"/>
<dbReference type="RefSeq" id="WP_047259116.1">
    <property type="nucleotide sequence ID" value="NZ_CP011546.1"/>
</dbReference>
<reference evidence="2" key="2">
    <citation type="submission" date="2015-05" db="EMBL/GenBank/DDBJ databases">
        <title>Complete genome sequence of Corynebacterium uterequi DSM 45634, isolated from the uterus of a maiden mare.</title>
        <authorList>
            <person name="Ruckert C."/>
            <person name="Albersmeier A."/>
            <person name="Winkler A."/>
            <person name="Tauch A."/>
        </authorList>
    </citation>
    <scope>NUCLEOTIDE SEQUENCE [LARGE SCALE GENOMIC DNA]</scope>
    <source>
        <strain evidence="2">DSM 45634</strain>
    </source>
</reference>
<proteinExistence type="predicted"/>
<evidence type="ECO:0008006" key="3">
    <source>
        <dbReference type="Google" id="ProtNLM"/>
    </source>
</evidence>
<name>A0A0G3HAZ0_9CORY</name>
<dbReference type="KEGG" id="cut:CUTER_02630"/>
<dbReference type="EMBL" id="CP011546">
    <property type="protein sequence ID" value="AKK10541.1"/>
    <property type="molecule type" value="Genomic_DNA"/>
</dbReference>